<gene>
    <name evidence="7" type="ORF">K493DRAFT_240052</name>
</gene>
<comment type="caution">
    <text evidence="7">The sequence shown here is derived from an EMBL/GenBank/DDBJ whole genome shotgun (WGS) entry which is preliminary data.</text>
</comment>
<dbReference type="STRING" id="1314790.A0A1Y1XCE7"/>
<feature type="domain" description="TauD/TfdA-like" evidence="6">
    <location>
        <begin position="46"/>
        <end position="310"/>
    </location>
</feature>
<dbReference type="GO" id="GO:0016706">
    <property type="term" value="F:2-oxoglutarate-dependent dioxygenase activity"/>
    <property type="evidence" value="ECO:0007669"/>
    <property type="project" value="TreeGrafter"/>
</dbReference>
<evidence type="ECO:0000256" key="3">
    <source>
        <dbReference type="ARBA" id="ARBA00022964"/>
    </source>
</evidence>
<reference evidence="7 8" key="1">
    <citation type="submission" date="2016-07" db="EMBL/GenBank/DDBJ databases">
        <title>Pervasive Adenine N6-methylation of Active Genes in Fungi.</title>
        <authorList>
            <consortium name="DOE Joint Genome Institute"/>
            <person name="Mondo S.J."/>
            <person name="Dannebaum R.O."/>
            <person name="Kuo R.C."/>
            <person name="Labutti K."/>
            <person name="Haridas S."/>
            <person name="Kuo A."/>
            <person name="Salamov A."/>
            <person name="Ahrendt S.R."/>
            <person name="Lipzen A."/>
            <person name="Sullivan W."/>
            <person name="Andreopoulos W.B."/>
            <person name="Clum A."/>
            <person name="Lindquist E."/>
            <person name="Daum C."/>
            <person name="Ramamoorthy G.K."/>
            <person name="Gryganskyi A."/>
            <person name="Culley D."/>
            <person name="Magnuson J.K."/>
            <person name="James T.Y."/>
            <person name="O'Malley M.A."/>
            <person name="Stajich J.E."/>
            <person name="Spatafora J.W."/>
            <person name="Visel A."/>
            <person name="Grigoriev I.V."/>
        </authorList>
    </citation>
    <scope>NUCLEOTIDE SEQUENCE [LARGE SCALE GENOMIC DNA]</scope>
    <source>
        <strain evidence="7 8">CBS 931.73</strain>
    </source>
</reference>
<dbReference type="InParanoid" id="A0A1Y1XCE7"/>
<keyword evidence="3" id="KW-0223">Dioxygenase</keyword>
<dbReference type="Proteomes" id="UP000193498">
    <property type="component" value="Unassembled WGS sequence"/>
</dbReference>
<keyword evidence="2" id="KW-0479">Metal-binding</keyword>
<dbReference type="Gene3D" id="3.60.130.10">
    <property type="entry name" value="Clavaminate synthase-like"/>
    <property type="match status" value="1"/>
</dbReference>
<keyword evidence="8" id="KW-1185">Reference proteome</keyword>
<dbReference type="OrthoDB" id="10257314at2759"/>
<dbReference type="AlphaFoldDB" id="A0A1Y1XCE7"/>
<dbReference type="PANTHER" id="PTHR30468:SF10">
    <property type="entry name" value="TAUD_TFDA-LIKE DOMAIN-CONTAINING PROTEIN"/>
    <property type="match status" value="1"/>
</dbReference>
<dbReference type="InterPro" id="IPR003819">
    <property type="entry name" value="TauD/TfdA-like"/>
</dbReference>
<sequence>MATSTSIQGNTISSTAKGGLVVKGEYIRGFNADPQYKSLLDAATKRTDLTPSIGTELEGVQLAELTDAQLEDLLALTAERGVVFFRNQNLNQQESLELGNKLGPLHVHPFIPSPDGQPQLLIPDASGRRDIYDEEINRKGGWHSDISFEEVPASISILQLKAVPPTGGDTLWSNAYALYDKLSPEFQRFLETLTGVHSGEGFIRLAERSGQPLLRPIPTHTEHPIVRTNPLTKQKGLFVNATFTKSIKELNPVESDLVLGFLFDHVARNHDTQVRFTWTPNSVAFWDNRSTQHIATPDYYPYPRYGERVTVLGEKPYFDPNSTTEAAVKEPIIAALLEQLELQKP</sequence>
<evidence type="ECO:0000256" key="1">
    <source>
        <dbReference type="ARBA" id="ARBA00005896"/>
    </source>
</evidence>
<comment type="similarity">
    <text evidence="1">Belongs to the TfdA dioxygenase family.</text>
</comment>
<evidence type="ECO:0000256" key="5">
    <source>
        <dbReference type="ARBA" id="ARBA00023004"/>
    </source>
</evidence>
<keyword evidence="4" id="KW-0560">Oxidoreductase</keyword>
<dbReference type="GO" id="GO:0005737">
    <property type="term" value="C:cytoplasm"/>
    <property type="evidence" value="ECO:0007669"/>
    <property type="project" value="TreeGrafter"/>
</dbReference>
<evidence type="ECO:0000313" key="7">
    <source>
        <dbReference type="EMBL" id="ORX83395.1"/>
    </source>
</evidence>
<proteinExistence type="inferred from homology"/>
<dbReference type="SUPFAM" id="SSF51197">
    <property type="entry name" value="Clavaminate synthase-like"/>
    <property type="match status" value="1"/>
</dbReference>
<organism evidence="7 8">
    <name type="scientific">Basidiobolus meristosporus CBS 931.73</name>
    <dbReference type="NCBI Taxonomy" id="1314790"/>
    <lineage>
        <taxon>Eukaryota</taxon>
        <taxon>Fungi</taxon>
        <taxon>Fungi incertae sedis</taxon>
        <taxon>Zoopagomycota</taxon>
        <taxon>Entomophthoromycotina</taxon>
        <taxon>Basidiobolomycetes</taxon>
        <taxon>Basidiobolales</taxon>
        <taxon>Basidiobolaceae</taxon>
        <taxon>Basidiobolus</taxon>
    </lineage>
</organism>
<evidence type="ECO:0000313" key="8">
    <source>
        <dbReference type="Proteomes" id="UP000193498"/>
    </source>
</evidence>
<dbReference type="Pfam" id="PF02668">
    <property type="entry name" value="TauD"/>
    <property type="match status" value="1"/>
</dbReference>
<dbReference type="InterPro" id="IPR042098">
    <property type="entry name" value="TauD-like_sf"/>
</dbReference>
<dbReference type="PANTHER" id="PTHR30468">
    <property type="entry name" value="ALPHA-KETOGLUTARATE-DEPENDENT SULFONATE DIOXYGENASE"/>
    <property type="match status" value="1"/>
</dbReference>
<keyword evidence="5" id="KW-0408">Iron</keyword>
<evidence type="ECO:0000256" key="4">
    <source>
        <dbReference type="ARBA" id="ARBA00023002"/>
    </source>
</evidence>
<evidence type="ECO:0000256" key="2">
    <source>
        <dbReference type="ARBA" id="ARBA00022723"/>
    </source>
</evidence>
<dbReference type="GO" id="GO:0046872">
    <property type="term" value="F:metal ion binding"/>
    <property type="evidence" value="ECO:0007669"/>
    <property type="project" value="UniProtKB-KW"/>
</dbReference>
<name>A0A1Y1XCE7_9FUNG</name>
<dbReference type="InterPro" id="IPR051323">
    <property type="entry name" value="AtsK-like"/>
</dbReference>
<dbReference type="EMBL" id="MCFE01000642">
    <property type="protein sequence ID" value="ORX83395.1"/>
    <property type="molecule type" value="Genomic_DNA"/>
</dbReference>
<accession>A0A1Y1XCE7</accession>
<protein>
    <submittedName>
        <fullName evidence="7">TauD-domain-containing protein</fullName>
    </submittedName>
</protein>
<evidence type="ECO:0000259" key="6">
    <source>
        <dbReference type="Pfam" id="PF02668"/>
    </source>
</evidence>